<comment type="caution">
    <text evidence="9">The sequence shown here is derived from an EMBL/GenBank/DDBJ whole genome shotgun (WGS) entry which is preliminary data.</text>
</comment>
<sequence>MAAASGVALQALLRALREPTLLKSLLLLGAPLRLAVAANLWAGRTLRSLAAELARRLMALAGWLHGRLQHPRLRRVQLVFERAAGWPLRRWHLALAALVAGKAALWAGRWWAECSSGLRQRRRAAQRRMAAAGSYDEWAEAAQELESLRGLDPRSRFLLETSLYDRRLLYDRVQYLQRVRKRGDVTEVMFALRADLLRNLGNMTNSALHERFPAVPDLIRQYNEQVAADLQYVASSPDLPLDERLAFLRESRHAFGRTALVLSGGGSFGSFHLGIVKALLDANMLPRVVSGSSAGAIVSAILCTRSEPELQEVFESLRELGSVDIDFYSFNTLSQIVKHILLKGTLQDHTVLQERLRRVLGDLTFAEAYHRSGRILNVSVSAADTTEPPRLLNYLTAPNVLVWSAVACSSAFPFLYAPQQLLARDSRGEVVGLTANAAGEMQRRWRDGSLEEDLPMRGLSEMFNVNYFIVSQANPYVLPLMALKRLVPRRVGNLIEGEMKHRCKQLMDVLPTWLGANRLLKLVNQPWEGDLTMVLPFTTFSTAKSVVNLSRADLLLALEEGKRATWAKLSAIQANCAIEAAIDECLRQTAAFAAAQRRRAARRSIRVSIAGSGGVVAAPPMHHGLPSWLHMPALGMPRSESREGVVTPSGPTPSASSKGAFFAESPRASMQAEWDAAEVQHAAVTPRRAWARNSQSSGALLQLAVQDTLMDTFVVEDAAGERAEAEEGEETAERQAAEVAAEASLAVEASGEAAPSPPRQLESGRELWRDLLSLLPAATEAGGTGLDFIAP</sequence>
<dbReference type="PANTHER" id="PTHR14226">
    <property type="entry name" value="NEUROPATHY TARGET ESTERASE/SWISS CHEESE D.MELANOGASTER"/>
    <property type="match status" value="1"/>
</dbReference>
<evidence type="ECO:0000256" key="1">
    <source>
        <dbReference type="ARBA" id="ARBA00022801"/>
    </source>
</evidence>
<feature type="region of interest" description="Disordered" evidence="6">
    <location>
        <begin position="639"/>
        <end position="659"/>
    </location>
</feature>
<name>A0A2P6VPB6_9CHLO</name>
<evidence type="ECO:0000256" key="3">
    <source>
        <dbReference type="ARBA" id="ARBA00023098"/>
    </source>
</evidence>
<dbReference type="EMBL" id="LHPF02000002">
    <property type="protein sequence ID" value="PSC75942.1"/>
    <property type="molecule type" value="Genomic_DNA"/>
</dbReference>
<evidence type="ECO:0000313" key="8">
    <source>
        <dbReference type="EMBL" id="PSC75940.1"/>
    </source>
</evidence>
<comment type="caution">
    <text evidence="4">Lacks conserved residue(s) required for the propagation of feature annotation.</text>
</comment>
<protein>
    <submittedName>
        <fullName evidence="8">Triacylglycerol lipase SDP1 isoform B</fullName>
    </submittedName>
    <submittedName>
        <fullName evidence="9">Triacylglycerol lipase SDP1 isoform C</fullName>
    </submittedName>
</protein>
<dbReference type="SUPFAM" id="SSF52151">
    <property type="entry name" value="FabD/lysophospholipase-like"/>
    <property type="match status" value="1"/>
</dbReference>
<dbReference type="PANTHER" id="PTHR14226:SF10">
    <property type="entry name" value="TRIACYLGLYCEROL LIPASE 4-RELATED"/>
    <property type="match status" value="1"/>
</dbReference>
<keyword evidence="3 4" id="KW-0443">Lipid metabolism</keyword>
<evidence type="ECO:0000313" key="9">
    <source>
        <dbReference type="EMBL" id="PSC75942.1"/>
    </source>
</evidence>
<dbReference type="GO" id="GO:0004806">
    <property type="term" value="F:triacylglycerol lipase activity"/>
    <property type="evidence" value="ECO:0007669"/>
    <property type="project" value="InterPro"/>
</dbReference>
<organism evidence="9 10">
    <name type="scientific">Micractinium conductrix</name>
    <dbReference type="NCBI Taxonomy" id="554055"/>
    <lineage>
        <taxon>Eukaryota</taxon>
        <taxon>Viridiplantae</taxon>
        <taxon>Chlorophyta</taxon>
        <taxon>core chlorophytes</taxon>
        <taxon>Trebouxiophyceae</taxon>
        <taxon>Chlorellales</taxon>
        <taxon>Chlorellaceae</taxon>
        <taxon>Chlorella clade</taxon>
        <taxon>Micractinium</taxon>
    </lineage>
</organism>
<dbReference type="AlphaFoldDB" id="A0A2P6VPB6"/>
<gene>
    <name evidence="9" type="ORF">C2E20_1346</name>
</gene>
<feature type="short sequence motif" description="GXGXXG" evidence="4">
    <location>
        <begin position="264"/>
        <end position="269"/>
    </location>
</feature>
<keyword evidence="10" id="KW-1185">Reference proteome</keyword>
<keyword evidence="2 4" id="KW-0442">Lipid degradation</keyword>
<dbReference type="PROSITE" id="PS51635">
    <property type="entry name" value="PNPLA"/>
    <property type="match status" value="1"/>
</dbReference>
<dbReference type="InterPro" id="IPR021771">
    <property type="entry name" value="Triacylglycerol_lipase_N"/>
</dbReference>
<evidence type="ECO:0000256" key="4">
    <source>
        <dbReference type="PROSITE-ProRule" id="PRU01161"/>
    </source>
</evidence>
<dbReference type="Gene3D" id="3.40.1090.10">
    <property type="entry name" value="Cytosolic phospholipase A2 catalytic domain"/>
    <property type="match status" value="2"/>
</dbReference>
<feature type="short sequence motif" description="GXSXG" evidence="4">
    <location>
        <begin position="291"/>
        <end position="295"/>
    </location>
</feature>
<accession>A0A2P6VPB6</accession>
<feature type="coiled-coil region" evidence="5">
    <location>
        <begin position="715"/>
        <end position="742"/>
    </location>
</feature>
<feature type="domain" description="PNPLA" evidence="7">
    <location>
        <begin position="260"/>
        <end position="460"/>
    </location>
</feature>
<dbReference type="Pfam" id="PF01734">
    <property type="entry name" value="Patatin"/>
    <property type="match status" value="1"/>
</dbReference>
<feature type="active site" description="Nucleophile" evidence="4">
    <location>
        <position position="293"/>
    </location>
</feature>
<evidence type="ECO:0000256" key="6">
    <source>
        <dbReference type="SAM" id="MobiDB-lite"/>
    </source>
</evidence>
<dbReference type="STRING" id="554055.A0A2P6VPB6"/>
<dbReference type="InterPro" id="IPR050301">
    <property type="entry name" value="NTE"/>
</dbReference>
<dbReference type="InterPro" id="IPR016035">
    <property type="entry name" value="Acyl_Trfase/lysoPLipase"/>
</dbReference>
<dbReference type="InterPro" id="IPR002641">
    <property type="entry name" value="PNPLA_dom"/>
</dbReference>
<evidence type="ECO:0000256" key="5">
    <source>
        <dbReference type="SAM" id="Coils"/>
    </source>
</evidence>
<keyword evidence="5" id="KW-0175">Coiled coil</keyword>
<evidence type="ECO:0000259" key="7">
    <source>
        <dbReference type="PROSITE" id="PS51635"/>
    </source>
</evidence>
<evidence type="ECO:0000256" key="2">
    <source>
        <dbReference type="ARBA" id="ARBA00022963"/>
    </source>
</evidence>
<dbReference type="OrthoDB" id="15478at2759"/>
<feature type="active site" description="Proton acceptor" evidence="4">
    <location>
        <position position="447"/>
    </location>
</feature>
<dbReference type="GO" id="GO:0016042">
    <property type="term" value="P:lipid catabolic process"/>
    <property type="evidence" value="ECO:0007669"/>
    <property type="project" value="UniProtKB-UniRule"/>
</dbReference>
<evidence type="ECO:0000313" key="10">
    <source>
        <dbReference type="Proteomes" id="UP000239649"/>
    </source>
</evidence>
<proteinExistence type="predicted"/>
<reference evidence="9 10" key="1">
    <citation type="journal article" date="2018" name="Plant J.">
        <title>Genome sequences of Chlorella sorokiniana UTEX 1602 and Micractinium conductrix SAG 241.80: implications to maltose excretion by a green alga.</title>
        <authorList>
            <person name="Arriola M.B."/>
            <person name="Velmurugan N."/>
            <person name="Zhang Y."/>
            <person name="Plunkett M.H."/>
            <person name="Hondzo H."/>
            <person name="Barney B.M."/>
        </authorList>
    </citation>
    <scope>NUCLEOTIDE SEQUENCE [LARGE SCALE GENOMIC DNA]</scope>
    <source>
        <strain evidence="9 10">SAG 241.80</strain>
    </source>
</reference>
<dbReference type="EMBL" id="LHPF02000002">
    <property type="protein sequence ID" value="PSC75940.1"/>
    <property type="molecule type" value="Genomic_DNA"/>
</dbReference>
<dbReference type="Proteomes" id="UP000239649">
    <property type="component" value="Unassembled WGS sequence"/>
</dbReference>
<reference evidence="9" key="2">
    <citation type="submission" date="2018-02" db="EMBL/GenBank/DDBJ databases">
        <authorList>
            <person name="Cohen D.B."/>
            <person name="Kent A.D."/>
        </authorList>
    </citation>
    <scope>NUCLEOTIDE SEQUENCE</scope>
    <source>
        <strain evidence="9">SAG 241.80</strain>
    </source>
</reference>
<dbReference type="Pfam" id="PF11815">
    <property type="entry name" value="DUF3336"/>
    <property type="match status" value="1"/>
</dbReference>
<keyword evidence="1 4" id="KW-0378">Hydrolase</keyword>